<comment type="caution">
    <text evidence="2">The sequence shown here is derived from an EMBL/GenBank/DDBJ whole genome shotgun (WGS) entry which is preliminary data.</text>
</comment>
<dbReference type="RefSeq" id="WP_189248346.1">
    <property type="nucleotide sequence ID" value="NZ_BMQJ01000011.1"/>
</dbReference>
<dbReference type="EMBL" id="BMQJ01000011">
    <property type="protein sequence ID" value="GGQ09060.1"/>
    <property type="molecule type" value="Genomic_DNA"/>
</dbReference>
<accession>A0ABQ2R5I7</accession>
<evidence type="ECO:0000259" key="1">
    <source>
        <dbReference type="Pfam" id="PF01636"/>
    </source>
</evidence>
<sequence>MPDQTSVASTRESAVMDVLATGFGLTAHTISPVPIGQVTINYRARLADGRDVFVKQYPATCDLDAERAAIDLAARAVKDGIPGAAAIPTSSGDVIASGPPPISVWEWMPGRVETRLSAAQLTAAGGALGRIHALFAPLPTGPDPDAAVRAWRSPDLDGLATTIDQLLEIIAGRMRAGSADVFDREAQRTLLERRSMLARVPALLADLPDTLTVQVLHGDYSPVNLLFQAETLSAVLDFQPPHPPFLLAYDLGRMAFYPNTVAAGPAWQDAAATLIRAYRSVHPDVPAADVRACGRVALLQLLTSLYGVKQHYLKPGLFQDDLDEFWLLRHAAAGELLSQLAETDALLADLAG</sequence>
<dbReference type="Proteomes" id="UP000611554">
    <property type="component" value="Unassembled WGS sequence"/>
</dbReference>
<evidence type="ECO:0000313" key="2">
    <source>
        <dbReference type="EMBL" id="GGQ09060.1"/>
    </source>
</evidence>
<gene>
    <name evidence="2" type="ORF">GCM10010140_44020</name>
</gene>
<dbReference type="Pfam" id="PF01636">
    <property type="entry name" value="APH"/>
    <property type="match status" value="1"/>
</dbReference>
<protein>
    <recommendedName>
        <fullName evidence="1">Aminoglycoside phosphotransferase domain-containing protein</fullName>
    </recommendedName>
</protein>
<dbReference type="Gene3D" id="3.90.1200.10">
    <property type="match status" value="1"/>
</dbReference>
<evidence type="ECO:0000313" key="3">
    <source>
        <dbReference type="Proteomes" id="UP000611554"/>
    </source>
</evidence>
<dbReference type="SUPFAM" id="SSF56112">
    <property type="entry name" value="Protein kinase-like (PK-like)"/>
    <property type="match status" value="1"/>
</dbReference>
<proteinExistence type="predicted"/>
<name>A0ABQ2R5I7_9ACTN</name>
<organism evidence="2 3">
    <name type="scientific">Streptosporangium pseudovulgare</name>
    <dbReference type="NCBI Taxonomy" id="35765"/>
    <lineage>
        <taxon>Bacteria</taxon>
        <taxon>Bacillati</taxon>
        <taxon>Actinomycetota</taxon>
        <taxon>Actinomycetes</taxon>
        <taxon>Streptosporangiales</taxon>
        <taxon>Streptosporangiaceae</taxon>
        <taxon>Streptosporangium</taxon>
    </lineage>
</organism>
<keyword evidence="3" id="KW-1185">Reference proteome</keyword>
<feature type="domain" description="Aminoglycoside phosphotransferase" evidence="1">
    <location>
        <begin position="30"/>
        <end position="272"/>
    </location>
</feature>
<reference evidence="3" key="1">
    <citation type="journal article" date="2019" name="Int. J. Syst. Evol. Microbiol.">
        <title>The Global Catalogue of Microorganisms (GCM) 10K type strain sequencing project: providing services to taxonomists for standard genome sequencing and annotation.</title>
        <authorList>
            <consortium name="The Broad Institute Genomics Platform"/>
            <consortium name="The Broad Institute Genome Sequencing Center for Infectious Disease"/>
            <person name="Wu L."/>
            <person name="Ma J."/>
        </authorList>
    </citation>
    <scope>NUCLEOTIDE SEQUENCE [LARGE SCALE GENOMIC DNA]</scope>
    <source>
        <strain evidence="3">JCM 3115</strain>
    </source>
</reference>
<dbReference type="InterPro" id="IPR002575">
    <property type="entry name" value="Aminoglycoside_PTrfase"/>
</dbReference>
<dbReference type="InterPro" id="IPR011009">
    <property type="entry name" value="Kinase-like_dom_sf"/>
</dbReference>